<evidence type="ECO:0000313" key="13">
    <source>
        <dbReference type="Proteomes" id="UP000095780"/>
    </source>
</evidence>
<dbReference type="InterPro" id="IPR035890">
    <property type="entry name" value="Anti-sigma-28_factor_FlgM_sf"/>
</dbReference>
<keyword evidence="6" id="KW-0804">Transcription</keyword>
<evidence type="ECO:0000313" key="11">
    <source>
        <dbReference type="EMBL" id="RHD09934.1"/>
    </source>
</evidence>
<keyword evidence="9" id="KW-0969">Cilium</keyword>
<dbReference type="EMBL" id="QSIS01000004">
    <property type="protein sequence ID" value="RHD09934.1"/>
    <property type="molecule type" value="Genomic_DNA"/>
</dbReference>
<evidence type="ECO:0000313" key="12">
    <source>
        <dbReference type="Proteomes" id="UP000095621"/>
    </source>
</evidence>
<evidence type="ECO:0000256" key="2">
    <source>
        <dbReference type="ARBA" id="ARBA00017823"/>
    </source>
</evidence>
<dbReference type="InterPro" id="IPR031316">
    <property type="entry name" value="FlgM_C"/>
</dbReference>
<dbReference type="GO" id="GO:0044781">
    <property type="term" value="P:bacterial-type flagellum organization"/>
    <property type="evidence" value="ECO:0007669"/>
    <property type="project" value="UniProtKB-KW"/>
</dbReference>
<keyword evidence="9" id="KW-0966">Cell projection</keyword>
<keyword evidence="9" id="KW-0282">Flagellum</keyword>
<dbReference type="Proteomes" id="UP000481964">
    <property type="component" value="Unassembled WGS sequence"/>
</dbReference>
<dbReference type="AlphaFoldDB" id="A0A174ZMC7"/>
<evidence type="ECO:0000313" key="10">
    <source>
        <dbReference type="EMBL" id="MSC56009.1"/>
    </source>
</evidence>
<protein>
    <recommendedName>
        <fullName evidence="2">Negative regulator of flagellin synthesis</fullName>
    </recommendedName>
</protein>
<name>A0A174ZMC7_9FIRM</name>
<dbReference type="Proteomes" id="UP000284794">
    <property type="component" value="Unassembled WGS sequence"/>
</dbReference>
<dbReference type="Proteomes" id="UP000095621">
    <property type="component" value="Unassembled WGS sequence"/>
</dbReference>
<reference evidence="11 14" key="2">
    <citation type="submission" date="2018-08" db="EMBL/GenBank/DDBJ databases">
        <title>A genome reference for cultivated species of the human gut microbiota.</title>
        <authorList>
            <person name="Zou Y."/>
            <person name="Xue W."/>
            <person name="Luo G."/>
        </authorList>
    </citation>
    <scope>NUCLEOTIDE SEQUENCE [LARGE SCALE GENOMIC DNA]</scope>
    <source>
        <strain evidence="11 14">AM32-2AC</strain>
    </source>
</reference>
<dbReference type="RefSeq" id="WP_022097396.1">
    <property type="nucleotide sequence ID" value="NZ_CABIXW010000004.1"/>
</dbReference>
<dbReference type="InterPro" id="IPR007412">
    <property type="entry name" value="FlgM"/>
</dbReference>
<keyword evidence="4" id="KW-1005">Bacterial flagellum biogenesis</keyword>
<reference evidence="10 15" key="3">
    <citation type="journal article" date="2019" name="Nat. Med.">
        <title>A library of human gut bacterial isolates paired with longitudinal multiomics data enables mechanistic microbiome research.</title>
        <authorList>
            <person name="Poyet M."/>
            <person name="Groussin M."/>
            <person name="Gibbons S.M."/>
            <person name="Avila-Pacheco J."/>
            <person name="Jiang X."/>
            <person name="Kearney S.M."/>
            <person name="Perrotta A.R."/>
            <person name="Berdy B."/>
            <person name="Zhao S."/>
            <person name="Lieberman T.D."/>
            <person name="Swanson P.K."/>
            <person name="Smith M."/>
            <person name="Roesemann S."/>
            <person name="Alexander J.E."/>
            <person name="Rich S.A."/>
            <person name="Livny J."/>
            <person name="Vlamakis H."/>
            <person name="Clish C."/>
            <person name="Bullock K."/>
            <person name="Deik A."/>
            <person name="Scott J."/>
            <person name="Pierce K.A."/>
            <person name="Xavier R.J."/>
            <person name="Alm E.J."/>
        </authorList>
    </citation>
    <scope>NUCLEOTIDE SEQUENCE [LARGE SCALE GENOMIC DNA]</scope>
    <source>
        <strain evidence="10 15">BIOML-A1</strain>
    </source>
</reference>
<dbReference type="EMBL" id="CZBU01000005">
    <property type="protein sequence ID" value="CUQ78681.1"/>
    <property type="molecule type" value="Genomic_DNA"/>
</dbReference>
<dbReference type="SUPFAM" id="SSF101498">
    <property type="entry name" value="Anti-sigma factor FlgM"/>
    <property type="match status" value="1"/>
</dbReference>
<keyword evidence="3" id="KW-0678">Repressor</keyword>
<dbReference type="EMBL" id="CZBV01000004">
    <property type="protein sequence ID" value="CUQ85448.1"/>
    <property type="molecule type" value="Genomic_DNA"/>
</dbReference>
<evidence type="ECO:0000313" key="9">
    <source>
        <dbReference type="EMBL" id="CUQ85448.1"/>
    </source>
</evidence>
<comment type="similarity">
    <text evidence="1">Belongs to the FlgM family.</text>
</comment>
<sequence>MRIDAYNAVNQIYQTSQISKAKTAAKTSSVSDKFEISDTARTYQTARTAVSKASDVREDKIADIKARMAAGTYNISSEAVADKILNNISTLTF</sequence>
<reference evidence="12 13" key="1">
    <citation type="submission" date="2015-09" db="EMBL/GenBank/DDBJ databases">
        <authorList>
            <consortium name="Pathogen Informatics"/>
        </authorList>
    </citation>
    <scope>NUCLEOTIDE SEQUENCE [LARGE SCALE GENOMIC DNA]</scope>
    <source>
        <strain evidence="8 12">2789STDY5834875</strain>
        <strain evidence="9 13">2789STDY5834878</strain>
    </source>
</reference>
<evidence type="ECO:0000259" key="7">
    <source>
        <dbReference type="Pfam" id="PF04316"/>
    </source>
</evidence>
<evidence type="ECO:0000313" key="14">
    <source>
        <dbReference type="Proteomes" id="UP000284794"/>
    </source>
</evidence>
<evidence type="ECO:0000313" key="15">
    <source>
        <dbReference type="Proteomes" id="UP000481964"/>
    </source>
</evidence>
<evidence type="ECO:0000256" key="4">
    <source>
        <dbReference type="ARBA" id="ARBA00022795"/>
    </source>
</evidence>
<dbReference type="Proteomes" id="UP000095780">
    <property type="component" value="Unassembled WGS sequence"/>
</dbReference>
<proteinExistence type="inferred from homology"/>
<evidence type="ECO:0000256" key="3">
    <source>
        <dbReference type="ARBA" id="ARBA00022491"/>
    </source>
</evidence>
<evidence type="ECO:0000256" key="5">
    <source>
        <dbReference type="ARBA" id="ARBA00023015"/>
    </source>
</evidence>
<dbReference type="EMBL" id="WKRD01000001">
    <property type="protein sequence ID" value="MSC56009.1"/>
    <property type="molecule type" value="Genomic_DNA"/>
</dbReference>
<organism evidence="9 13">
    <name type="scientific">Lachnospira eligens</name>
    <dbReference type="NCBI Taxonomy" id="39485"/>
    <lineage>
        <taxon>Bacteria</taxon>
        <taxon>Bacillati</taxon>
        <taxon>Bacillota</taxon>
        <taxon>Clostridia</taxon>
        <taxon>Lachnospirales</taxon>
        <taxon>Lachnospiraceae</taxon>
        <taxon>Lachnospira</taxon>
    </lineage>
</organism>
<dbReference type="OrthoDB" id="1767600at2"/>
<evidence type="ECO:0000256" key="1">
    <source>
        <dbReference type="ARBA" id="ARBA00005322"/>
    </source>
</evidence>
<evidence type="ECO:0000256" key="6">
    <source>
        <dbReference type="ARBA" id="ARBA00023163"/>
    </source>
</evidence>
<feature type="domain" description="Anti-sigma-28 factor FlgM C-terminal" evidence="7">
    <location>
        <begin position="32"/>
        <end position="86"/>
    </location>
</feature>
<dbReference type="GO" id="GO:0045892">
    <property type="term" value="P:negative regulation of DNA-templated transcription"/>
    <property type="evidence" value="ECO:0007669"/>
    <property type="project" value="InterPro"/>
</dbReference>
<dbReference type="NCBIfam" id="TIGR03824">
    <property type="entry name" value="FlgM_jcvi"/>
    <property type="match status" value="1"/>
</dbReference>
<gene>
    <name evidence="10" type="primary">flgM</name>
    <name evidence="11" type="ORF">DW811_04975</name>
    <name evidence="8" type="ORF">ERS852490_02330</name>
    <name evidence="9" type="ORF">ERS852492_01619</name>
    <name evidence="10" type="ORF">GKE48_00860</name>
</gene>
<keyword evidence="5" id="KW-0805">Transcription regulation</keyword>
<dbReference type="Pfam" id="PF04316">
    <property type="entry name" value="FlgM"/>
    <property type="match status" value="1"/>
</dbReference>
<evidence type="ECO:0000313" key="8">
    <source>
        <dbReference type="EMBL" id="CUQ78681.1"/>
    </source>
</evidence>
<accession>A0A174ZMC7</accession>